<dbReference type="InterPro" id="IPR001373">
    <property type="entry name" value="Cullin_N"/>
</dbReference>
<dbReference type="Gene3D" id="1.20.1310.10">
    <property type="entry name" value="Cullin Repeats"/>
    <property type="match status" value="4"/>
</dbReference>
<dbReference type="PANTHER" id="PTHR11932">
    <property type="entry name" value="CULLIN"/>
    <property type="match status" value="1"/>
</dbReference>
<dbReference type="FunFam" id="1.20.1310.10:FF:000036">
    <property type="entry name" value="SCF ubiquitin ligase subunit CulC, putative"/>
    <property type="match status" value="1"/>
</dbReference>
<dbReference type="Pfam" id="PF00888">
    <property type="entry name" value="Cullin"/>
    <property type="match status" value="1"/>
</dbReference>
<comment type="caution">
    <text evidence="7">The sequence shown here is derived from an EMBL/GenBank/DDBJ whole genome shotgun (WGS) entry which is preliminary data.</text>
</comment>
<evidence type="ECO:0000259" key="6">
    <source>
        <dbReference type="PROSITE" id="PS50069"/>
    </source>
</evidence>
<dbReference type="FunFam" id="1.20.1310.10:FF:000002">
    <property type="entry name" value="cullin-3 isoform X1"/>
    <property type="match status" value="1"/>
</dbReference>
<feature type="domain" description="Cullin family profile" evidence="6">
    <location>
        <begin position="445"/>
        <end position="691"/>
    </location>
</feature>
<gene>
    <name evidence="7" type="ORF">GOMPHAMPRED_008326</name>
</gene>
<evidence type="ECO:0000256" key="3">
    <source>
        <dbReference type="ARBA" id="ARBA00022843"/>
    </source>
</evidence>
<evidence type="ECO:0000256" key="4">
    <source>
        <dbReference type="PROSITE-ProRule" id="PRU00330"/>
    </source>
</evidence>
<dbReference type="SUPFAM" id="SSF46785">
    <property type="entry name" value="Winged helix' DNA-binding domain"/>
    <property type="match status" value="1"/>
</dbReference>
<evidence type="ECO:0000256" key="1">
    <source>
        <dbReference type="ARBA" id="ARBA00006019"/>
    </source>
</evidence>
<sequence length="824" mass="94662">MSARGRPRPRAPRKHLGQNDTVDAKQCWEELETSLRQILTRDHSDLSFEHLYRNSYKLVLKKKGDLLYDNFKELETQWLLSNVRPYILEHIEDTVISLALQNVSANSADQKKLAHERMLKALKTAWADHNLCMGMTTDVLMYMDRVYCDEQRKLKIFPLTMGLFRDQILHAPIPSILYAKIPEPKPATITVLNVLITVVLAQIELERGGDIVDKNLIRSCMYMLEGLYETDEEVEDTQLYLTHFEPEFIRTSRIYYKEEAQRLLKSMDAGSFCRHTRHRLAEEDRRCGPTIPKTTVAKIIEVIDNEMIREAIKEVIGMPGSGVEFMLDNHRIHELRDVYDLVSRVDNQKKALKDAVQKRIVDLGTTINAAAQMTAKQQPPKPDGENKAAERPVNQQTLAAIEWVSNVLSLKDRYDLLLSQAFREDQGLDTAFAESFKVFINAFDRCSEYLSLFFDDNMKKGIKGKTESEIDALVEKGIILLRYIQDKDLFEVYYKKHLARRLILKKSASMETERHVLVKMKMEIGDSLTSRIEPMFKDIDVSADFTNGFKKYQKELGDSDKKDGELEIHVLTNTMWPLEGLSSKHEAKTSQCVWPAVLDRIKGSFERFYLNKHSGRKLTWPGQLGTVDIRATFPLAKSTIKTRELNCSTYAAIILLLFNDLAEGEHLTFNEIQMRTGIGGSDLIRNLQSLAVAPKTRILLKEPMSRDIKTGDKFSFNAGFSSGFQKIKIGVVAANKAENTIERQETEKKNDETRGLIIEAAIVRVMKQRKQLTHLQLTTEVSQQLMSRFALDVAMMKKKIESLIEREYLERLEDTEKPSYKYLA</sequence>
<reference evidence="7" key="1">
    <citation type="submission" date="2021-03" db="EMBL/GenBank/DDBJ databases">
        <authorList>
            <person name="Tagirdzhanova G."/>
        </authorList>
    </citation>
    <scope>NUCLEOTIDE SEQUENCE</scope>
</reference>
<dbReference type="Proteomes" id="UP000664169">
    <property type="component" value="Unassembled WGS sequence"/>
</dbReference>
<dbReference type="Pfam" id="PF10557">
    <property type="entry name" value="Cullin_Nedd8"/>
    <property type="match status" value="1"/>
</dbReference>
<dbReference type="EMBL" id="CAJPDQ010000009">
    <property type="protein sequence ID" value="CAF9914905.1"/>
    <property type="molecule type" value="Genomic_DNA"/>
</dbReference>
<dbReference type="InterPro" id="IPR016158">
    <property type="entry name" value="Cullin_homology"/>
</dbReference>
<proteinExistence type="inferred from homology"/>
<organism evidence="7 8">
    <name type="scientific">Gomphillus americanus</name>
    <dbReference type="NCBI Taxonomy" id="1940652"/>
    <lineage>
        <taxon>Eukaryota</taxon>
        <taxon>Fungi</taxon>
        <taxon>Dikarya</taxon>
        <taxon>Ascomycota</taxon>
        <taxon>Pezizomycotina</taxon>
        <taxon>Lecanoromycetes</taxon>
        <taxon>OSLEUM clade</taxon>
        <taxon>Ostropomycetidae</taxon>
        <taxon>Ostropales</taxon>
        <taxon>Graphidaceae</taxon>
        <taxon>Gomphilloideae</taxon>
        <taxon>Gomphillus</taxon>
    </lineage>
</organism>
<dbReference type="FunFam" id="1.20.1310.10:FF:000001">
    <property type="entry name" value="Cullin 3"/>
    <property type="match status" value="1"/>
</dbReference>
<dbReference type="Pfam" id="PF26557">
    <property type="entry name" value="Cullin_AB"/>
    <property type="match status" value="1"/>
</dbReference>
<dbReference type="PROSITE" id="PS50069">
    <property type="entry name" value="CULLIN_2"/>
    <property type="match status" value="1"/>
</dbReference>
<dbReference type="SMART" id="SM00182">
    <property type="entry name" value="CULLIN"/>
    <property type="match status" value="1"/>
</dbReference>
<dbReference type="InterPro" id="IPR016159">
    <property type="entry name" value="Cullin_repeat-like_dom_sf"/>
</dbReference>
<dbReference type="FunFam" id="1.20.1310.10:FF:000061">
    <property type="entry name" value="Related to cullulin 3"/>
    <property type="match status" value="1"/>
</dbReference>
<dbReference type="SUPFAM" id="SSF74788">
    <property type="entry name" value="Cullin repeat-like"/>
    <property type="match status" value="1"/>
</dbReference>
<dbReference type="FunFam" id="1.10.10.10:FF:000014">
    <property type="entry name" value="Cullin 1"/>
    <property type="match status" value="1"/>
</dbReference>
<evidence type="ECO:0000256" key="2">
    <source>
        <dbReference type="ARBA" id="ARBA00022499"/>
    </source>
</evidence>
<dbReference type="Gene3D" id="3.30.230.130">
    <property type="entry name" value="Cullin, Chain C, Domain 2"/>
    <property type="match status" value="1"/>
</dbReference>
<dbReference type="OrthoDB" id="27073at2759"/>
<accession>A0A8H3IBR8</accession>
<comment type="similarity">
    <text evidence="1 4 5">Belongs to the cullin family.</text>
</comment>
<evidence type="ECO:0000313" key="8">
    <source>
        <dbReference type="Proteomes" id="UP000664169"/>
    </source>
</evidence>
<dbReference type="GO" id="GO:0006511">
    <property type="term" value="P:ubiquitin-dependent protein catabolic process"/>
    <property type="evidence" value="ECO:0007669"/>
    <property type="project" value="InterPro"/>
</dbReference>
<dbReference type="InterPro" id="IPR036317">
    <property type="entry name" value="Cullin_homology_sf"/>
</dbReference>
<keyword evidence="3" id="KW-0832">Ubl conjugation</keyword>
<name>A0A8H3IBR8_9LECA</name>
<dbReference type="InterPro" id="IPR045093">
    <property type="entry name" value="Cullin"/>
</dbReference>
<evidence type="ECO:0000256" key="5">
    <source>
        <dbReference type="RuleBase" id="RU003829"/>
    </source>
</evidence>
<dbReference type="AlphaFoldDB" id="A0A8H3IBR8"/>
<dbReference type="SUPFAM" id="SSF75632">
    <property type="entry name" value="Cullin homology domain"/>
    <property type="match status" value="1"/>
</dbReference>
<dbReference type="InterPro" id="IPR059120">
    <property type="entry name" value="Cullin-like_AB"/>
</dbReference>
<evidence type="ECO:0000313" key="7">
    <source>
        <dbReference type="EMBL" id="CAF9914905.1"/>
    </source>
</evidence>
<dbReference type="InterPro" id="IPR036390">
    <property type="entry name" value="WH_DNA-bd_sf"/>
</dbReference>
<protein>
    <recommendedName>
        <fullName evidence="6">Cullin family profile domain-containing protein</fullName>
    </recommendedName>
</protein>
<dbReference type="Gene3D" id="1.10.10.10">
    <property type="entry name" value="Winged helix-like DNA-binding domain superfamily/Winged helix DNA-binding domain"/>
    <property type="match status" value="1"/>
</dbReference>
<dbReference type="InterPro" id="IPR019559">
    <property type="entry name" value="Cullin_neddylation_domain"/>
</dbReference>
<dbReference type="GO" id="GO:0031625">
    <property type="term" value="F:ubiquitin protein ligase binding"/>
    <property type="evidence" value="ECO:0007669"/>
    <property type="project" value="InterPro"/>
</dbReference>
<dbReference type="InterPro" id="IPR036388">
    <property type="entry name" value="WH-like_DNA-bd_sf"/>
</dbReference>
<keyword evidence="2" id="KW-1017">Isopeptide bond</keyword>
<dbReference type="SMART" id="SM00884">
    <property type="entry name" value="Cullin_Nedd8"/>
    <property type="match status" value="1"/>
</dbReference>
<dbReference type="FunFam" id="3.30.230.130:FF:000011">
    <property type="entry name" value="SCF ubiquitin ligase subunit CulC, putative"/>
    <property type="match status" value="1"/>
</dbReference>
<keyword evidence="8" id="KW-1185">Reference proteome</keyword>